<dbReference type="Proteomes" id="UP000298653">
    <property type="component" value="Chromosome"/>
</dbReference>
<accession>A0A4V1EG51</accession>
<reference evidence="8 9" key="1">
    <citation type="submission" date="2019-05" db="EMBL/GenBank/DDBJ databases">
        <title>Complete genome sequencing of Anaerostipes rhamnosivorans.</title>
        <authorList>
            <person name="Bui T.P.N."/>
            <person name="de Vos W.M."/>
        </authorList>
    </citation>
    <scope>NUCLEOTIDE SEQUENCE [LARGE SCALE GENOMIC DNA]</scope>
    <source>
        <strain evidence="8 9">1y2</strain>
    </source>
</reference>
<evidence type="ECO:0000256" key="4">
    <source>
        <dbReference type="ARBA" id="ARBA00022741"/>
    </source>
</evidence>
<keyword evidence="9" id="KW-1185">Reference proteome</keyword>
<evidence type="ECO:0000256" key="1">
    <source>
        <dbReference type="ARBA" id="ARBA00004202"/>
    </source>
</evidence>
<dbReference type="InterPro" id="IPR003439">
    <property type="entry name" value="ABC_transporter-like_ATP-bd"/>
</dbReference>
<keyword evidence="5 8" id="KW-0067">ATP-binding</keyword>
<sequence length="257" mass="28554">MIELKNIDKYYNIGTVNEVCLFQDFSLKVQNGDFISVIGSNGSGKTSMLNLICGSLQPESGSIFLNNEDITKQKEFVRQRKIGRVYQDPSMGTCPSMTILENMSLADNKGKSYGLGLGTNKKRIRHYQEMLSQLGLGLEDMMGTKVGSLSGGQRQAMALLMTTMTPIEFLILDEHTAALDPKTAELIMELTDKIVTEKNLTTIMVTHNLRFAVEYGNRLIMMHQGKAIIDKAGEEKEALAIEDLLDQFNEISIETGN</sequence>
<keyword evidence="2" id="KW-0813">Transport</keyword>
<dbReference type="SMART" id="SM00382">
    <property type="entry name" value="AAA"/>
    <property type="match status" value="1"/>
</dbReference>
<keyword evidence="6" id="KW-0472">Membrane</keyword>
<dbReference type="OrthoDB" id="9776369at2"/>
<keyword evidence="3" id="KW-1003">Cell membrane</keyword>
<dbReference type="AlphaFoldDB" id="A0A4V1EG51"/>
<dbReference type="PANTHER" id="PTHR42788">
    <property type="entry name" value="TAURINE IMPORT ATP-BINDING PROTEIN-RELATED"/>
    <property type="match status" value="1"/>
</dbReference>
<organism evidence="8 9">
    <name type="scientific">Anaerostipes rhamnosivorans</name>
    <dbReference type="NCBI Taxonomy" id="1229621"/>
    <lineage>
        <taxon>Bacteria</taxon>
        <taxon>Bacillati</taxon>
        <taxon>Bacillota</taxon>
        <taxon>Clostridia</taxon>
        <taxon>Lachnospirales</taxon>
        <taxon>Lachnospiraceae</taxon>
        <taxon>Anaerostipes</taxon>
    </lineage>
</organism>
<evidence type="ECO:0000313" key="9">
    <source>
        <dbReference type="Proteomes" id="UP000298653"/>
    </source>
</evidence>
<dbReference type="SUPFAM" id="SSF52540">
    <property type="entry name" value="P-loop containing nucleoside triphosphate hydrolases"/>
    <property type="match status" value="1"/>
</dbReference>
<gene>
    <name evidence="8" type="ORF">AR1Y2_1406</name>
</gene>
<dbReference type="Pfam" id="PF00005">
    <property type="entry name" value="ABC_tran"/>
    <property type="match status" value="1"/>
</dbReference>
<dbReference type="PROSITE" id="PS50893">
    <property type="entry name" value="ABC_TRANSPORTER_2"/>
    <property type="match status" value="1"/>
</dbReference>
<evidence type="ECO:0000256" key="6">
    <source>
        <dbReference type="ARBA" id="ARBA00023136"/>
    </source>
</evidence>
<dbReference type="InterPro" id="IPR050166">
    <property type="entry name" value="ABC_transporter_ATP-bind"/>
</dbReference>
<evidence type="ECO:0000256" key="2">
    <source>
        <dbReference type="ARBA" id="ARBA00022448"/>
    </source>
</evidence>
<name>A0A4V1EG51_9FIRM</name>
<protein>
    <submittedName>
        <fullName evidence="8">Methionine ABC transporter ATP-binding protein</fullName>
    </submittedName>
</protein>
<evidence type="ECO:0000256" key="3">
    <source>
        <dbReference type="ARBA" id="ARBA00022475"/>
    </source>
</evidence>
<dbReference type="GO" id="GO:0005524">
    <property type="term" value="F:ATP binding"/>
    <property type="evidence" value="ECO:0007669"/>
    <property type="project" value="UniProtKB-KW"/>
</dbReference>
<keyword evidence="4" id="KW-0547">Nucleotide-binding</keyword>
<comment type="subcellular location">
    <subcellularLocation>
        <location evidence="1">Cell membrane</location>
        <topology evidence="1">Peripheral membrane protein</topology>
    </subcellularLocation>
</comment>
<evidence type="ECO:0000259" key="7">
    <source>
        <dbReference type="PROSITE" id="PS50893"/>
    </source>
</evidence>
<dbReference type="InterPro" id="IPR017871">
    <property type="entry name" value="ABC_transporter-like_CS"/>
</dbReference>
<dbReference type="InterPro" id="IPR027417">
    <property type="entry name" value="P-loop_NTPase"/>
</dbReference>
<dbReference type="InterPro" id="IPR003593">
    <property type="entry name" value="AAA+_ATPase"/>
</dbReference>
<dbReference type="Gene3D" id="3.40.50.300">
    <property type="entry name" value="P-loop containing nucleotide triphosphate hydrolases"/>
    <property type="match status" value="1"/>
</dbReference>
<evidence type="ECO:0000256" key="5">
    <source>
        <dbReference type="ARBA" id="ARBA00022840"/>
    </source>
</evidence>
<dbReference type="PROSITE" id="PS00211">
    <property type="entry name" value="ABC_TRANSPORTER_1"/>
    <property type="match status" value="1"/>
</dbReference>
<proteinExistence type="predicted"/>
<evidence type="ECO:0000313" key="8">
    <source>
        <dbReference type="EMBL" id="QCP34860.1"/>
    </source>
</evidence>
<dbReference type="GO" id="GO:0005886">
    <property type="term" value="C:plasma membrane"/>
    <property type="evidence" value="ECO:0007669"/>
    <property type="project" value="UniProtKB-SubCell"/>
</dbReference>
<dbReference type="RefSeq" id="WP_137328346.1">
    <property type="nucleotide sequence ID" value="NZ_CP040058.1"/>
</dbReference>
<dbReference type="GO" id="GO:0016887">
    <property type="term" value="F:ATP hydrolysis activity"/>
    <property type="evidence" value="ECO:0007669"/>
    <property type="project" value="InterPro"/>
</dbReference>
<dbReference type="PANTHER" id="PTHR42788:SF7">
    <property type="entry name" value="NITRATE ABC TRANSPORTER ATP-BINDING PROTEIN"/>
    <property type="match status" value="1"/>
</dbReference>
<feature type="domain" description="ABC transporter" evidence="7">
    <location>
        <begin position="2"/>
        <end position="249"/>
    </location>
</feature>
<dbReference type="KEGG" id="arf:AR1Y2_1406"/>
<dbReference type="EMBL" id="CP040058">
    <property type="protein sequence ID" value="QCP34860.1"/>
    <property type="molecule type" value="Genomic_DNA"/>
</dbReference>